<organism evidence="8">
    <name type="scientific">Brachypodium distachyon</name>
    <name type="common">Purple false brome</name>
    <name type="synonym">Trachynia distachya</name>
    <dbReference type="NCBI Taxonomy" id="15368"/>
    <lineage>
        <taxon>Eukaryota</taxon>
        <taxon>Viridiplantae</taxon>
        <taxon>Streptophyta</taxon>
        <taxon>Embryophyta</taxon>
        <taxon>Tracheophyta</taxon>
        <taxon>Spermatophyta</taxon>
        <taxon>Magnoliopsida</taxon>
        <taxon>Liliopsida</taxon>
        <taxon>Poales</taxon>
        <taxon>Poaceae</taxon>
        <taxon>BOP clade</taxon>
        <taxon>Pooideae</taxon>
        <taxon>Stipodae</taxon>
        <taxon>Brachypodieae</taxon>
        <taxon>Brachypodium</taxon>
    </lineage>
</organism>
<keyword evidence="7" id="KW-0812">Transmembrane</keyword>
<dbReference type="STRING" id="15368.A0A2K2CIU9"/>
<evidence type="ECO:0000256" key="4">
    <source>
        <dbReference type="ARBA" id="ARBA00022729"/>
    </source>
</evidence>
<evidence type="ECO:0000256" key="1">
    <source>
        <dbReference type="ARBA" id="ARBA00004613"/>
    </source>
</evidence>
<reference evidence="8" key="2">
    <citation type="submission" date="2017-06" db="EMBL/GenBank/DDBJ databases">
        <title>WGS assembly of Brachypodium distachyon.</title>
        <authorList>
            <consortium name="The International Brachypodium Initiative"/>
            <person name="Lucas S."/>
            <person name="Harmon-Smith M."/>
            <person name="Lail K."/>
            <person name="Tice H."/>
            <person name="Grimwood J."/>
            <person name="Bruce D."/>
            <person name="Barry K."/>
            <person name="Shu S."/>
            <person name="Lindquist E."/>
            <person name="Wang M."/>
            <person name="Pitluck S."/>
            <person name="Vogel J.P."/>
            <person name="Garvin D.F."/>
            <person name="Mockler T.C."/>
            <person name="Schmutz J."/>
            <person name="Rokhsar D."/>
            <person name="Bevan M.W."/>
        </authorList>
    </citation>
    <scope>NUCLEOTIDE SEQUENCE</scope>
    <source>
        <strain evidence="8">Bd21</strain>
    </source>
</reference>
<accession>A0A2K2CIU9</accession>
<evidence type="ECO:0000313" key="10">
    <source>
        <dbReference type="Proteomes" id="UP000008810"/>
    </source>
</evidence>
<gene>
    <name evidence="8" type="ORF">BRADI_5g23357v3</name>
</gene>
<dbReference type="InParanoid" id="A0A2K2CIU9"/>
<comment type="function">
    <text evidence="6">Controls stomatal patterning.</text>
</comment>
<evidence type="ECO:0000313" key="8">
    <source>
        <dbReference type="EMBL" id="PNT61952.1"/>
    </source>
</evidence>
<dbReference type="EMBL" id="CM000884">
    <property type="protein sequence ID" value="PNT61952.1"/>
    <property type="molecule type" value="Genomic_DNA"/>
</dbReference>
<keyword evidence="4" id="KW-0732">Signal</keyword>
<keyword evidence="6" id="KW-0217">Developmental protein</keyword>
<dbReference type="FunCoup" id="A0A2K2CIU9">
    <property type="interactions" value="210"/>
</dbReference>
<evidence type="ECO:0000256" key="7">
    <source>
        <dbReference type="SAM" id="Phobius"/>
    </source>
</evidence>
<evidence type="ECO:0000256" key="5">
    <source>
        <dbReference type="ARBA" id="ARBA00023157"/>
    </source>
</evidence>
<dbReference type="OrthoDB" id="771316at2759"/>
<dbReference type="Pfam" id="PF17181">
    <property type="entry name" value="EPF"/>
    <property type="match status" value="1"/>
</dbReference>
<proteinExistence type="inferred from homology"/>
<reference evidence="8 9" key="1">
    <citation type="journal article" date="2010" name="Nature">
        <title>Genome sequencing and analysis of the model grass Brachypodium distachyon.</title>
        <authorList>
            <consortium name="International Brachypodium Initiative"/>
        </authorList>
    </citation>
    <scope>NUCLEOTIDE SEQUENCE [LARGE SCALE GENOMIC DNA]</scope>
    <source>
        <strain evidence="8 9">Bd21</strain>
    </source>
</reference>
<protein>
    <recommendedName>
        <fullName evidence="6">Epidermal patterning factor-like protein</fullName>
    </recommendedName>
</protein>
<evidence type="ECO:0000256" key="6">
    <source>
        <dbReference type="RuleBase" id="RU367102"/>
    </source>
</evidence>
<comment type="subcellular location">
    <subcellularLocation>
        <location evidence="1 6">Secreted</location>
    </subcellularLocation>
</comment>
<evidence type="ECO:0000256" key="3">
    <source>
        <dbReference type="ARBA" id="ARBA00022525"/>
    </source>
</evidence>
<keyword evidence="7" id="KW-1133">Transmembrane helix</keyword>
<comment type="similarity">
    <text evidence="2 6">Belongs to the plant cysteine rich small secretory peptide family. Epidermal patterning factor subfamily.</text>
</comment>
<dbReference type="Proteomes" id="UP000008810">
    <property type="component" value="Chromosome 5"/>
</dbReference>
<sequence length="190" mass="20267">MAACCCCCCCGGYIYARAHRGVPVLASLHALAHPVLQLGGSLHCVSPAVRISLWTHFLGPMRRHALGARRVRRALLLLLVVVVLLLASTGDSIRPAPDDAKPVTVMRTQGDQAPTASQQGDEKKKSIAAGLFPQEEVYATGSSLPDCSHACGPCKPCNRVMVSFKCSIAEPCPMVYRCMCKGKCYPVPSS</sequence>
<dbReference type="GO" id="GO:0005576">
    <property type="term" value="C:extracellular region"/>
    <property type="evidence" value="ECO:0007669"/>
    <property type="project" value="UniProtKB-SubCell"/>
</dbReference>
<dbReference type="AlphaFoldDB" id="A0A2K2CIU9"/>
<dbReference type="EnsemblPlants" id="PNT61952">
    <property type="protein sequence ID" value="PNT61952"/>
    <property type="gene ID" value="BRADI_5g23357v3"/>
</dbReference>
<dbReference type="Gramene" id="PNT61952">
    <property type="protein sequence ID" value="PNT61952"/>
    <property type="gene ID" value="BRADI_5g23357v3"/>
</dbReference>
<evidence type="ECO:0000313" key="9">
    <source>
        <dbReference type="EnsemblPlants" id="PNT61952"/>
    </source>
</evidence>
<dbReference type="PANTHER" id="PTHR33109:SF41">
    <property type="entry name" value="PROTEIN EPIDERMAL PATTERNING FACTOR 1"/>
    <property type="match status" value="1"/>
</dbReference>
<keyword evidence="3 6" id="KW-0964">Secreted</keyword>
<evidence type="ECO:0000256" key="2">
    <source>
        <dbReference type="ARBA" id="ARBA00008127"/>
    </source>
</evidence>
<keyword evidence="10" id="KW-1185">Reference proteome</keyword>
<reference evidence="9" key="3">
    <citation type="submission" date="2018-08" db="UniProtKB">
        <authorList>
            <consortium name="EnsemblPlants"/>
        </authorList>
    </citation>
    <scope>IDENTIFICATION</scope>
    <source>
        <strain evidence="9">cv. Bd21</strain>
    </source>
</reference>
<feature type="transmembrane region" description="Helical" evidence="7">
    <location>
        <begin position="74"/>
        <end position="93"/>
    </location>
</feature>
<name>A0A2K2CIU9_BRADI</name>
<dbReference type="PANTHER" id="PTHR33109">
    <property type="entry name" value="EPIDERMAL PATTERNING FACTOR-LIKE PROTEIN 4"/>
    <property type="match status" value="1"/>
</dbReference>
<dbReference type="GO" id="GO:0010052">
    <property type="term" value="P:guard cell differentiation"/>
    <property type="evidence" value="ECO:0000318"/>
    <property type="project" value="GO_Central"/>
</dbReference>
<keyword evidence="7" id="KW-0472">Membrane</keyword>
<keyword evidence="5" id="KW-1015">Disulfide bond</keyword>
<dbReference type="InterPro" id="IPR039455">
    <property type="entry name" value="EPFL"/>
</dbReference>